<dbReference type="InterPro" id="IPR003793">
    <property type="entry name" value="UPF0166"/>
</dbReference>
<dbReference type="PANTHER" id="PTHR35983:SF1">
    <property type="entry name" value="UPF0166 PROTEIN TM_0021"/>
    <property type="match status" value="1"/>
</dbReference>
<proteinExistence type="inferred from homology"/>
<comment type="similarity">
    <text evidence="1">Belongs to the UPF0166 family.</text>
</comment>
<name>A0A853CE58_9ACTN</name>
<evidence type="ECO:0000313" key="2">
    <source>
        <dbReference type="EMBL" id="NYJ05349.1"/>
    </source>
</evidence>
<dbReference type="RefSeq" id="WP_179715955.1">
    <property type="nucleotide sequence ID" value="NZ_JACBZT010000001.1"/>
</dbReference>
<dbReference type="EMBL" id="JACBZT010000001">
    <property type="protein sequence ID" value="NYJ05349.1"/>
    <property type="molecule type" value="Genomic_DNA"/>
</dbReference>
<dbReference type="InterPro" id="IPR011322">
    <property type="entry name" value="N-reg_PII-like_a/b"/>
</dbReference>
<protein>
    <recommendedName>
        <fullName evidence="4">PII-like signaling protein</fullName>
    </recommendedName>
</protein>
<keyword evidence="3" id="KW-1185">Reference proteome</keyword>
<evidence type="ECO:0000313" key="3">
    <source>
        <dbReference type="Proteomes" id="UP000541969"/>
    </source>
</evidence>
<gene>
    <name evidence="2" type="ORF">GGQ55_001627</name>
</gene>
<comment type="caution">
    <text evidence="2">The sequence shown here is derived from an EMBL/GenBank/DDBJ whole genome shotgun (WGS) entry which is preliminary data.</text>
</comment>
<dbReference type="Proteomes" id="UP000541969">
    <property type="component" value="Unassembled WGS sequence"/>
</dbReference>
<reference evidence="2 3" key="1">
    <citation type="submission" date="2020-07" db="EMBL/GenBank/DDBJ databases">
        <title>Sequencing the genomes of 1000 actinobacteria strains.</title>
        <authorList>
            <person name="Klenk H.-P."/>
        </authorList>
    </citation>
    <scope>NUCLEOTIDE SEQUENCE [LARGE SCALE GENOMIC DNA]</scope>
    <source>
        <strain evidence="2 3">DSM 104001</strain>
    </source>
</reference>
<dbReference type="AlphaFoldDB" id="A0A853CE58"/>
<dbReference type="Pfam" id="PF02641">
    <property type="entry name" value="DUF190"/>
    <property type="match status" value="1"/>
</dbReference>
<dbReference type="InterPro" id="IPR015867">
    <property type="entry name" value="N-reg_PII/ATP_PRibTrfase_C"/>
</dbReference>
<sequence length="115" mass="12217">MTRTLSGPARRLTVVVGESDVVGHRPLYGELVHRAHTAGLAGASVFRGIEGFGASRQIHTSRLLSLSEDLPVSVVIVDTADRIEAFLPQVVELVGEGLVTVEDVEVVHHAGRSDA</sequence>
<dbReference type="PANTHER" id="PTHR35983">
    <property type="entry name" value="UPF0166 PROTEIN TM_0021"/>
    <property type="match status" value="1"/>
</dbReference>
<dbReference type="Gene3D" id="3.30.70.120">
    <property type="match status" value="1"/>
</dbReference>
<dbReference type="SUPFAM" id="SSF54913">
    <property type="entry name" value="GlnB-like"/>
    <property type="match status" value="1"/>
</dbReference>
<evidence type="ECO:0000256" key="1">
    <source>
        <dbReference type="ARBA" id="ARBA00010554"/>
    </source>
</evidence>
<organism evidence="2 3">
    <name type="scientific">Petropleomorpha daqingensis</name>
    <dbReference type="NCBI Taxonomy" id="2026353"/>
    <lineage>
        <taxon>Bacteria</taxon>
        <taxon>Bacillati</taxon>
        <taxon>Actinomycetota</taxon>
        <taxon>Actinomycetes</taxon>
        <taxon>Geodermatophilales</taxon>
        <taxon>Geodermatophilaceae</taxon>
        <taxon>Petropleomorpha</taxon>
    </lineage>
</organism>
<accession>A0A853CE58</accession>
<evidence type="ECO:0008006" key="4">
    <source>
        <dbReference type="Google" id="ProtNLM"/>
    </source>
</evidence>